<organism evidence="1 2">
    <name type="scientific">Sulfurovum indicum</name>
    <dbReference type="NCBI Taxonomy" id="2779528"/>
    <lineage>
        <taxon>Bacteria</taxon>
        <taxon>Pseudomonadati</taxon>
        <taxon>Campylobacterota</taxon>
        <taxon>Epsilonproteobacteria</taxon>
        <taxon>Campylobacterales</taxon>
        <taxon>Sulfurovaceae</taxon>
        <taxon>Sulfurovum</taxon>
    </lineage>
</organism>
<dbReference type="Proteomes" id="UP000595074">
    <property type="component" value="Chromosome"/>
</dbReference>
<dbReference type="InterPro" id="IPR011197">
    <property type="entry name" value="UCP012318"/>
</dbReference>
<dbReference type="KEGG" id="sinu:IMZ28_07895"/>
<gene>
    <name evidence="1" type="ORF">IMZ28_07895</name>
</gene>
<dbReference type="AlphaFoldDB" id="A0A7M1S1S4"/>
<dbReference type="SUPFAM" id="SSF47240">
    <property type="entry name" value="Ferritin-like"/>
    <property type="match status" value="1"/>
</dbReference>
<dbReference type="RefSeq" id="WP_197548041.1">
    <property type="nucleotide sequence ID" value="NZ_CP063164.1"/>
</dbReference>
<dbReference type="InterPro" id="IPR007402">
    <property type="entry name" value="DUF455"/>
</dbReference>
<name>A0A7M1S1S4_9BACT</name>
<evidence type="ECO:0000313" key="2">
    <source>
        <dbReference type="Proteomes" id="UP000595074"/>
    </source>
</evidence>
<reference evidence="1 2" key="1">
    <citation type="submission" date="2020-10" db="EMBL/GenBank/DDBJ databases">
        <title>The genome of sulfurovum sp.</title>
        <authorList>
            <person name="Xie S."/>
            <person name="Shao Z."/>
            <person name="Jiang L."/>
        </authorList>
    </citation>
    <scope>NUCLEOTIDE SEQUENCE [LARGE SCALE GENOMIC DNA]</scope>
    <source>
        <strain evidence="1 2">ST-419</strain>
    </source>
</reference>
<keyword evidence="2" id="KW-1185">Reference proteome</keyword>
<dbReference type="CDD" id="cd00657">
    <property type="entry name" value="Ferritin_like"/>
    <property type="match status" value="1"/>
</dbReference>
<accession>A0A7M1S1S4</accession>
<proteinExistence type="predicted"/>
<protein>
    <submittedName>
        <fullName evidence="1">Ferritin-like domain-containing protein</fullName>
    </submittedName>
</protein>
<dbReference type="InterPro" id="IPR009078">
    <property type="entry name" value="Ferritin-like_SF"/>
</dbReference>
<dbReference type="PANTHER" id="PTHR42782">
    <property type="entry name" value="SI:CH73-314G15.3"/>
    <property type="match status" value="1"/>
</dbReference>
<dbReference type="PIRSF" id="PIRSF012318">
    <property type="entry name" value="UCP012318"/>
    <property type="match status" value="1"/>
</dbReference>
<dbReference type="PANTHER" id="PTHR42782:SF4">
    <property type="entry name" value="DUF455 DOMAIN-CONTAINING PROTEIN"/>
    <property type="match status" value="1"/>
</dbReference>
<dbReference type="Pfam" id="PF04305">
    <property type="entry name" value="DUF455"/>
    <property type="match status" value="1"/>
</dbReference>
<dbReference type="EMBL" id="CP063164">
    <property type="protein sequence ID" value="QOR61367.1"/>
    <property type="molecule type" value="Genomic_DNA"/>
</dbReference>
<sequence length="271" mass="31516">MDFYNILEEAIVSDDIEVKERLTLQCLEYCNQNEVRAEEDFIPKSFERPSYASKCRIVAPRELPARKEFNSTEGLATLVHAITHIEYSAIDLALDAVYRFPTAPKAYKIDWLEVAADEIRHYNMLNCLLEDLGYFYGSFPVHCGLFDAAQHTAESILDRMAIIPRYYEASGLDVNPQIMKKLENKRKNPHVAKLIDALKIIYHEEIDHVHKGDRWFKYFCKHEGKNESIYFEILDRYRLLGKHRPHINIQARKKAGFACEEILKLGAKECS</sequence>
<evidence type="ECO:0000313" key="1">
    <source>
        <dbReference type="EMBL" id="QOR61367.1"/>
    </source>
</evidence>